<evidence type="ECO:0000313" key="2">
    <source>
        <dbReference type="Proteomes" id="UP001233999"/>
    </source>
</evidence>
<sequence>FQRRRSTENGCDVVIMEDDQEQQGCTASWPDAEHQFLIHPSLPRVRAYFLSVTKLEHNQEELATENALRTLVDELVAPDRYDIFTDPIPCSTFLIPFNPCFHGRSYYDDLIVVVVSCFHDFHLFERALLGMLVKTNYMKTYTNIAVYNPY</sequence>
<feature type="non-terminal residue" evidence="1">
    <location>
        <position position="1"/>
    </location>
</feature>
<feature type="non-terminal residue" evidence="1">
    <location>
        <position position="150"/>
    </location>
</feature>
<organism evidence="1 2">
    <name type="scientific">Diploptera punctata</name>
    <name type="common">Pacific beetle cockroach</name>
    <dbReference type="NCBI Taxonomy" id="6984"/>
    <lineage>
        <taxon>Eukaryota</taxon>
        <taxon>Metazoa</taxon>
        <taxon>Ecdysozoa</taxon>
        <taxon>Arthropoda</taxon>
        <taxon>Hexapoda</taxon>
        <taxon>Insecta</taxon>
        <taxon>Pterygota</taxon>
        <taxon>Neoptera</taxon>
        <taxon>Polyneoptera</taxon>
        <taxon>Dictyoptera</taxon>
        <taxon>Blattodea</taxon>
        <taxon>Blaberoidea</taxon>
        <taxon>Blaberidae</taxon>
        <taxon>Diplopterinae</taxon>
        <taxon>Diploptera</taxon>
    </lineage>
</organism>
<name>A0AAD8A9I1_DIPPU</name>
<dbReference type="Proteomes" id="UP001233999">
    <property type="component" value="Unassembled WGS sequence"/>
</dbReference>
<accession>A0AAD8A9I1</accession>
<reference evidence="1" key="2">
    <citation type="submission" date="2023-05" db="EMBL/GenBank/DDBJ databases">
        <authorList>
            <person name="Fouks B."/>
        </authorList>
    </citation>
    <scope>NUCLEOTIDE SEQUENCE</scope>
    <source>
        <strain evidence="1">Stay&amp;Tobe</strain>
        <tissue evidence="1">Testes</tissue>
    </source>
</reference>
<proteinExistence type="predicted"/>
<dbReference type="AlphaFoldDB" id="A0AAD8A9I1"/>
<comment type="caution">
    <text evidence="1">The sequence shown here is derived from an EMBL/GenBank/DDBJ whole genome shotgun (WGS) entry which is preliminary data.</text>
</comment>
<gene>
    <name evidence="1" type="ORF">L9F63_013718</name>
</gene>
<protein>
    <submittedName>
        <fullName evidence="1">Uncharacterized protein</fullName>
    </submittedName>
</protein>
<evidence type="ECO:0000313" key="1">
    <source>
        <dbReference type="EMBL" id="KAJ9594996.1"/>
    </source>
</evidence>
<keyword evidence="2" id="KW-1185">Reference proteome</keyword>
<dbReference type="EMBL" id="JASPKZ010002700">
    <property type="protein sequence ID" value="KAJ9594996.1"/>
    <property type="molecule type" value="Genomic_DNA"/>
</dbReference>
<reference evidence="1" key="1">
    <citation type="journal article" date="2023" name="IScience">
        <title>Live-bearing cockroach genome reveals convergent evolutionary mechanisms linked to viviparity in insects and beyond.</title>
        <authorList>
            <person name="Fouks B."/>
            <person name="Harrison M.C."/>
            <person name="Mikhailova A.A."/>
            <person name="Marchal E."/>
            <person name="English S."/>
            <person name="Carruthers M."/>
            <person name="Jennings E.C."/>
            <person name="Chiamaka E.L."/>
            <person name="Frigard R.A."/>
            <person name="Pippel M."/>
            <person name="Attardo G.M."/>
            <person name="Benoit J.B."/>
            <person name="Bornberg-Bauer E."/>
            <person name="Tobe S.S."/>
        </authorList>
    </citation>
    <scope>NUCLEOTIDE SEQUENCE</scope>
    <source>
        <strain evidence="1">Stay&amp;Tobe</strain>
    </source>
</reference>